<proteinExistence type="predicted"/>
<evidence type="ECO:0000313" key="3">
    <source>
        <dbReference type="Proteomes" id="UP001179952"/>
    </source>
</evidence>
<gene>
    <name evidence="2" type="ORF">QJS04_geneDACA022825</name>
</gene>
<dbReference type="EMBL" id="JAUJYN010000002">
    <property type="protein sequence ID" value="KAK1278835.1"/>
    <property type="molecule type" value="Genomic_DNA"/>
</dbReference>
<evidence type="ECO:0008006" key="4">
    <source>
        <dbReference type="Google" id="ProtNLM"/>
    </source>
</evidence>
<feature type="region of interest" description="Disordered" evidence="1">
    <location>
        <begin position="160"/>
        <end position="179"/>
    </location>
</feature>
<reference evidence="2" key="1">
    <citation type="journal article" date="2023" name="Nat. Commun.">
        <title>Diploid and tetraploid genomes of Acorus and the evolution of monocots.</title>
        <authorList>
            <person name="Ma L."/>
            <person name="Liu K.W."/>
            <person name="Li Z."/>
            <person name="Hsiao Y.Y."/>
            <person name="Qi Y."/>
            <person name="Fu T."/>
            <person name="Tang G.D."/>
            <person name="Zhang D."/>
            <person name="Sun W.H."/>
            <person name="Liu D.K."/>
            <person name="Li Y."/>
            <person name="Chen G.Z."/>
            <person name="Liu X.D."/>
            <person name="Liao X.Y."/>
            <person name="Jiang Y.T."/>
            <person name="Yu X."/>
            <person name="Hao Y."/>
            <person name="Huang J."/>
            <person name="Zhao X.W."/>
            <person name="Ke S."/>
            <person name="Chen Y.Y."/>
            <person name="Wu W.L."/>
            <person name="Hsu J.L."/>
            <person name="Lin Y.F."/>
            <person name="Huang M.D."/>
            <person name="Li C.Y."/>
            <person name="Huang L."/>
            <person name="Wang Z.W."/>
            <person name="Zhao X."/>
            <person name="Zhong W.Y."/>
            <person name="Peng D.H."/>
            <person name="Ahmad S."/>
            <person name="Lan S."/>
            <person name="Zhang J.S."/>
            <person name="Tsai W.C."/>
            <person name="Van de Peer Y."/>
            <person name="Liu Z.J."/>
        </authorList>
    </citation>
    <scope>NUCLEOTIDE SEQUENCE</scope>
    <source>
        <strain evidence="2">SCP</strain>
    </source>
</reference>
<sequence>MDLKNHSIPPASIKKIVKADGRVGGEKKNRTINPADVISVYIGHTGNLRKRLQEYGRRGSHLENGKSDIYSEDKRQLFQGVFSRGFPILFRYHMTDNKHEAADLESEILKRSDCAWNNAGNGHRRAAASSRTGGRGAQRHVQGGYGMCRGVLRRTREVSRTGSREIQNKIPGDPGLQARAGRARSQEILGTIQRALAQADKTRWQAIESFFE</sequence>
<dbReference type="GO" id="GO:0006355">
    <property type="term" value="P:regulation of DNA-templated transcription"/>
    <property type="evidence" value="ECO:0007669"/>
    <property type="project" value="InterPro"/>
</dbReference>
<keyword evidence="3" id="KW-1185">Reference proteome</keyword>
<dbReference type="PANTHER" id="PTHR35133:SF1">
    <property type="entry name" value="PROTEIN EFFECTOR OF TRANSCRIPTION 2-RELATED"/>
    <property type="match status" value="1"/>
</dbReference>
<dbReference type="Pfam" id="PF19239">
    <property type="entry name" value="GIY_YIG_domain"/>
    <property type="match status" value="1"/>
</dbReference>
<evidence type="ECO:0000256" key="1">
    <source>
        <dbReference type="SAM" id="MobiDB-lite"/>
    </source>
</evidence>
<dbReference type="AlphaFoldDB" id="A0AAV9BPZ1"/>
<dbReference type="PANTHER" id="PTHR35133">
    <property type="entry name" value="PROTEIN EFFECTOR OF TRANSCRIPTION 2-RELATED"/>
    <property type="match status" value="1"/>
</dbReference>
<dbReference type="Proteomes" id="UP001179952">
    <property type="component" value="Unassembled WGS sequence"/>
</dbReference>
<dbReference type="InterPro" id="IPR038909">
    <property type="entry name" value="Effector_transcript"/>
</dbReference>
<comment type="caution">
    <text evidence="2">The sequence shown here is derived from an EMBL/GenBank/DDBJ whole genome shotgun (WGS) entry which is preliminary data.</text>
</comment>
<protein>
    <recommendedName>
        <fullName evidence="4">GIY-YIG domain-containing protein</fullName>
    </recommendedName>
</protein>
<organism evidence="2 3">
    <name type="scientific">Acorus gramineus</name>
    <name type="common">Dwarf sweet flag</name>
    <dbReference type="NCBI Taxonomy" id="55184"/>
    <lineage>
        <taxon>Eukaryota</taxon>
        <taxon>Viridiplantae</taxon>
        <taxon>Streptophyta</taxon>
        <taxon>Embryophyta</taxon>
        <taxon>Tracheophyta</taxon>
        <taxon>Spermatophyta</taxon>
        <taxon>Magnoliopsida</taxon>
        <taxon>Liliopsida</taxon>
        <taxon>Acoraceae</taxon>
        <taxon>Acorus</taxon>
    </lineage>
</organism>
<name>A0AAV9BPZ1_ACOGR</name>
<evidence type="ECO:0000313" key="2">
    <source>
        <dbReference type="EMBL" id="KAK1278835.1"/>
    </source>
</evidence>
<accession>A0AAV9BPZ1</accession>
<reference evidence="2" key="2">
    <citation type="submission" date="2023-06" db="EMBL/GenBank/DDBJ databases">
        <authorList>
            <person name="Ma L."/>
            <person name="Liu K.-W."/>
            <person name="Li Z."/>
            <person name="Hsiao Y.-Y."/>
            <person name="Qi Y."/>
            <person name="Fu T."/>
            <person name="Tang G."/>
            <person name="Zhang D."/>
            <person name="Sun W.-H."/>
            <person name="Liu D.-K."/>
            <person name="Li Y."/>
            <person name="Chen G.-Z."/>
            <person name="Liu X.-D."/>
            <person name="Liao X.-Y."/>
            <person name="Jiang Y.-T."/>
            <person name="Yu X."/>
            <person name="Hao Y."/>
            <person name="Huang J."/>
            <person name="Zhao X.-W."/>
            <person name="Ke S."/>
            <person name="Chen Y.-Y."/>
            <person name="Wu W.-L."/>
            <person name="Hsu J.-L."/>
            <person name="Lin Y.-F."/>
            <person name="Huang M.-D."/>
            <person name="Li C.-Y."/>
            <person name="Huang L."/>
            <person name="Wang Z.-W."/>
            <person name="Zhao X."/>
            <person name="Zhong W.-Y."/>
            <person name="Peng D.-H."/>
            <person name="Ahmad S."/>
            <person name="Lan S."/>
            <person name="Zhang J.-S."/>
            <person name="Tsai W.-C."/>
            <person name="Van De Peer Y."/>
            <person name="Liu Z.-J."/>
        </authorList>
    </citation>
    <scope>NUCLEOTIDE SEQUENCE</scope>
    <source>
        <strain evidence="2">SCP</strain>
        <tissue evidence="2">Leaves</tissue>
    </source>
</reference>
<dbReference type="GO" id="GO:0003677">
    <property type="term" value="F:DNA binding"/>
    <property type="evidence" value="ECO:0007669"/>
    <property type="project" value="InterPro"/>
</dbReference>